<evidence type="ECO:0000259" key="2">
    <source>
        <dbReference type="Pfam" id="PF23550"/>
    </source>
</evidence>
<feature type="compositionally biased region" description="Acidic residues" evidence="1">
    <location>
        <begin position="65"/>
        <end position="74"/>
    </location>
</feature>
<reference evidence="3 4" key="1">
    <citation type="journal article" date="2016" name="Mol. Biol. Evol.">
        <title>Comparative Genomics of Early-Diverging Mushroom-Forming Fungi Provides Insights into the Origins of Lignocellulose Decay Capabilities.</title>
        <authorList>
            <person name="Nagy L.G."/>
            <person name="Riley R."/>
            <person name="Tritt A."/>
            <person name="Adam C."/>
            <person name="Daum C."/>
            <person name="Floudas D."/>
            <person name="Sun H."/>
            <person name="Yadav J.S."/>
            <person name="Pangilinan J."/>
            <person name="Larsson K.H."/>
            <person name="Matsuura K."/>
            <person name="Barry K."/>
            <person name="Labutti K."/>
            <person name="Kuo R."/>
            <person name="Ohm R.A."/>
            <person name="Bhattacharya S.S."/>
            <person name="Shirouzu T."/>
            <person name="Yoshinaga Y."/>
            <person name="Martin F.M."/>
            <person name="Grigoriev I.V."/>
            <person name="Hibbett D.S."/>
        </authorList>
    </citation>
    <scope>NUCLEOTIDE SEQUENCE [LARGE SCALE GENOMIC DNA]</scope>
    <source>
        <strain evidence="3 4">HHB9708</strain>
    </source>
</reference>
<protein>
    <submittedName>
        <fullName evidence="3">RNI-like protein</fullName>
    </submittedName>
</protein>
<dbReference type="EMBL" id="KV419425">
    <property type="protein sequence ID" value="KZS89800.1"/>
    <property type="molecule type" value="Genomic_DNA"/>
</dbReference>
<accession>A0A164QMJ4</accession>
<dbReference type="OrthoDB" id="421226at2759"/>
<dbReference type="Gene3D" id="3.80.10.10">
    <property type="entry name" value="Ribonuclease Inhibitor"/>
    <property type="match status" value="2"/>
</dbReference>
<dbReference type="STRING" id="1314777.A0A164QMJ4"/>
<feature type="region of interest" description="Disordered" evidence="1">
    <location>
        <begin position="1"/>
        <end position="97"/>
    </location>
</feature>
<gene>
    <name evidence="3" type="ORF">SISNIDRAFT_469057</name>
</gene>
<feature type="compositionally biased region" description="Acidic residues" evidence="1">
    <location>
        <begin position="19"/>
        <end position="30"/>
    </location>
</feature>
<feature type="compositionally biased region" description="Basic residues" evidence="1">
    <location>
        <begin position="48"/>
        <end position="60"/>
    </location>
</feature>
<dbReference type="GO" id="GO:0031146">
    <property type="term" value="P:SCF-dependent proteasomal ubiquitin-dependent protein catabolic process"/>
    <property type="evidence" value="ECO:0007669"/>
    <property type="project" value="TreeGrafter"/>
</dbReference>
<evidence type="ECO:0000256" key="1">
    <source>
        <dbReference type="SAM" id="MobiDB-lite"/>
    </source>
</evidence>
<evidence type="ECO:0000313" key="3">
    <source>
        <dbReference type="EMBL" id="KZS89800.1"/>
    </source>
</evidence>
<dbReference type="PANTHER" id="PTHR13318">
    <property type="entry name" value="PARTNER OF PAIRED, ISOFORM B-RELATED"/>
    <property type="match status" value="1"/>
</dbReference>
<feature type="domain" description="DNA repair protein rhp7 treble clef" evidence="2">
    <location>
        <begin position="97"/>
        <end position="135"/>
    </location>
</feature>
<name>A0A164QMJ4_9AGAM</name>
<organism evidence="3 4">
    <name type="scientific">Sistotremastrum niveocremeum HHB9708</name>
    <dbReference type="NCBI Taxonomy" id="1314777"/>
    <lineage>
        <taxon>Eukaryota</taxon>
        <taxon>Fungi</taxon>
        <taxon>Dikarya</taxon>
        <taxon>Basidiomycota</taxon>
        <taxon>Agaricomycotina</taxon>
        <taxon>Agaricomycetes</taxon>
        <taxon>Sistotremastrales</taxon>
        <taxon>Sistotremastraceae</taxon>
        <taxon>Sertulicium</taxon>
        <taxon>Sertulicium niveocremeum</taxon>
    </lineage>
</organism>
<proteinExistence type="predicted"/>
<keyword evidence="4" id="KW-1185">Reference proteome</keyword>
<dbReference type="InterPro" id="IPR032675">
    <property type="entry name" value="LRR_dom_sf"/>
</dbReference>
<dbReference type="SUPFAM" id="SSF52047">
    <property type="entry name" value="RNI-like"/>
    <property type="match status" value="1"/>
</dbReference>
<evidence type="ECO:0000313" key="4">
    <source>
        <dbReference type="Proteomes" id="UP000076722"/>
    </source>
</evidence>
<sequence>MESPNRSRLTRRRSGYGSDDLDASDDGDEGDQPKTKKAKLAKAALAKAKAKAKAKQKKKKGDASGSDDDDEDEYNALPIKNSRRITDLDDPTARPPIGSLEECAECHKEFTMTRYTVAADPGPGWLCHACAKAAGIDPFKKVAPRKRKAPTEKRKVVSYEDVERIPTLSGICIKVITEHLEDVEALGDIGVVSMNEILRVIAKARSLTAENSQLFYNVKNTTLTIYDATNLKPDALCALASLNPNLESLRLDYCGLIEGTAVEHWSRSLPHLKRIELLGPFLVRVPAWIKFFESKGPQLTSFLITQSPRFDITCIESLVTQCPNLTELRLKEIGLMADSFLPHIAKLSDLTYLDLSRPKESLGDQAVVDLLAAIGGKLTHLDLSHNAFLSDVFLEDGVLPYTPVLTTLILSGLDDLTDRGVSKFFKAYRKEPPLIHADLSRCHELASDALTGLLDHSGRDLIELNINSWKDTSNDTLMTIALKASRLVRVDISWCREADDFVVKSLLDGCSSLSYIKCYGCNHVTDACPKKVIGNFYSSWAFVADNDSQRGVNIYGVESHVAS</sequence>
<dbReference type="AlphaFoldDB" id="A0A164QMJ4"/>
<dbReference type="GO" id="GO:0019005">
    <property type="term" value="C:SCF ubiquitin ligase complex"/>
    <property type="evidence" value="ECO:0007669"/>
    <property type="project" value="TreeGrafter"/>
</dbReference>
<dbReference type="Proteomes" id="UP000076722">
    <property type="component" value="Unassembled WGS sequence"/>
</dbReference>
<dbReference type="InterPro" id="IPR056451">
    <property type="entry name" value="Znf_Tbcl_Rhp7"/>
</dbReference>
<dbReference type="Pfam" id="PF23550">
    <property type="entry name" value="zf_Tbcl_Rhp7"/>
    <property type="match status" value="1"/>
</dbReference>